<feature type="domain" description="Baseplate J-like C-terminal" evidence="3">
    <location>
        <begin position="285"/>
        <end position="359"/>
    </location>
</feature>
<dbReference type="RefSeq" id="WP_020844514.1">
    <property type="nucleotide sequence ID" value="NZ_JAECPY010000001.1"/>
</dbReference>
<feature type="domain" description="Baseplate J-like central" evidence="2">
    <location>
        <begin position="206"/>
        <end position="275"/>
    </location>
</feature>
<dbReference type="PANTHER" id="PTHR35862:SF1">
    <property type="entry name" value="FELS-2 PROPHAGE PROTEIN"/>
    <property type="match status" value="1"/>
</dbReference>
<dbReference type="InterPro" id="IPR052726">
    <property type="entry name" value="Phage_Baseplate_Hub"/>
</dbReference>
<sequence length="374" mass="41010">MNLPRGGLPDITFADSDPSQIVTRAIRGFEAITGETLAPADPRRLFIQSLCSVIVQQRKAIDYSAKQNLLSYATESSLDHLGYMTDTPRLEAQSALTTFEFRLSTVLTGAYTIPAGTQITTGNNVIFQTDVLTEIPPGSLSGTVSGHALVPGVSGNGFLPGQINALITPLPYVASVSNLTESNSGADQEDDDNYAERIQLSPEKLSTAGPEDSYKYWTRTANQNIKDVNVYTPAAGTVEIRCLLKNGDIPSDELLEQIGNVLSATNIRPFTDHVIPKKPDKVDYDISIKYWISTDDKSRATLIQSEVNKALEEYKLWQRSVMGRDINPDEIISRFKNAGAKRLEITSPVFTVISEIQAARERNIECTYEGLEDG</sequence>
<reference evidence="4" key="1">
    <citation type="submission" date="2016-09" db="EMBL/GenBank/DDBJ databases">
        <title>Whole Genome Sequencing of Salmonella enterica subsp. enterica serovar Nottingham.</title>
        <authorList>
            <person name="Zheng J."/>
            <person name="Wang H."/>
        </authorList>
    </citation>
    <scope>NUCLEOTIDE SEQUENCE [LARGE SCALE GENOMIC DNA]</scope>
    <source>
        <strain evidence="4">CFSAN055411</strain>
    </source>
</reference>
<dbReference type="PIRSF" id="PIRSF020481">
    <property type="entry name" value="BAP"/>
    <property type="match status" value="1"/>
</dbReference>
<proteinExistence type="predicted"/>
<accession>A0A3F3ID82</accession>
<gene>
    <name evidence="4" type="ORF">BH006_20735</name>
</gene>
<name>A0A3F3ID82_SALER</name>
<dbReference type="Pfam" id="PF26079">
    <property type="entry name" value="Baseplate_J_C"/>
    <property type="match status" value="1"/>
</dbReference>
<evidence type="ECO:0000259" key="3">
    <source>
        <dbReference type="Pfam" id="PF26079"/>
    </source>
</evidence>
<dbReference type="AlphaFoldDB" id="A0A3F3ID82"/>
<dbReference type="EMBL" id="MJEL01000014">
    <property type="protein sequence ID" value="OEH97251.1"/>
    <property type="molecule type" value="Genomic_DNA"/>
</dbReference>
<comment type="caution">
    <text evidence="4">The sequence shown here is derived from an EMBL/GenBank/DDBJ whole genome shotgun (WGS) entry which is preliminary data.</text>
</comment>
<protein>
    <submittedName>
        <fullName evidence="4">Baseplate J protein</fullName>
    </submittedName>
</protein>
<evidence type="ECO:0000259" key="2">
    <source>
        <dbReference type="Pfam" id="PF26078"/>
    </source>
</evidence>
<feature type="domain" description="Baseplate protein J-like barrel" evidence="1">
    <location>
        <begin position="109"/>
        <end position="185"/>
    </location>
</feature>
<dbReference type="Pfam" id="PF04865">
    <property type="entry name" value="Baseplate_J"/>
    <property type="match status" value="1"/>
</dbReference>
<evidence type="ECO:0000259" key="1">
    <source>
        <dbReference type="Pfam" id="PF04865"/>
    </source>
</evidence>
<organism evidence="4">
    <name type="scientific">Salmonella enterica</name>
    <name type="common">Salmonella choleraesuis</name>
    <dbReference type="NCBI Taxonomy" id="28901"/>
    <lineage>
        <taxon>Bacteria</taxon>
        <taxon>Pseudomonadati</taxon>
        <taxon>Pseudomonadota</taxon>
        <taxon>Gammaproteobacteria</taxon>
        <taxon>Enterobacterales</taxon>
        <taxon>Enterobacteriaceae</taxon>
        <taxon>Salmonella</taxon>
    </lineage>
</organism>
<dbReference type="InterPro" id="IPR006949">
    <property type="entry name" value="Barrel_Baseplate_J-like"/>
</dbReference>
<dbReference type="PANTHER" id="PTHR35862">
    <property type="entry name" value="FELS-2 PROPHAGE PROTEIN"/>
    <property type="match status" value="1"/>
</dbReference>
<dbReference type="InterPro" id="IPR014507">
    <property type="entry name" value="Baseplate_assembly_J_pred"/>
</dbReference>
<dbReference type="Pfam" id="PF26078">
    <property type="entry name" value="Baseplate_J_M"/>
    <property type="match status" value="1"/>
</dbReference>
<evidence type="ECO:0000313" key="4">
    <source>
        <dbReference type="EMBL" id="OEH97251.1"/>
    </source>
</evidence>
<dbReference type="Proteomes" id="UP000852880">
    <property type="component" value="Unassembled WGS sequence"/>
</dbReference>
<dbReference type="InterPro" id="IPR058531">
    <property type="entry name" value="Baseplate_J_M"/>
</dbReference>
<dbReference type="InterPro" id="IPR058530">
    <property type="entry name" value="Baseplate_J-like_C"/>
</dbReference>